<evidence type="ECO:0008006" key="4">
    <source>
        <dbReference type="Google" id="ProtNLM"/>
    </source>
</evidence>
<dbReference type="AlphaFoldDB" id="A0AAJ4ZGX7"/>
<evidence type="ECO:0000313" key="3">
    <source>
        <dbReference type="Proteomes" id="UP000254589"/>
    </source>
</evidence>
<evidence type="ECO:0000313" key="2">
    <source>
        <dbReference type="EMBL" id="SUA93115.1"/>
    </source>
</evidence>
<evidence type="ECO:0000256" key="1">
    <source>
        <dbReference type="SAM" id="SignalP"/>
    </source>
</evidence>
<name>A0AAJ4ZGX7_PANPU</name>
<organism evidence="2 3">
    <name type="scientific">Pandoraea pulmonicola</name>
    <dbReference type="NCBI Taxonomy" id="93221"/>
    <lineage>
        <taxon>Bacteria</taxon>
        <taxon>Pseudomonadati</taxon>
        <taxon>Pseudomonadota</taxon>
        <taxon>Betaproteobacteria</taxon>
        <taxon>Burkholderiales</taxon>
        <taxon>Burkholderiaceae</taxon>
        <taxon>Pandoraea</taxon>
    </lineage>
</organism>
<gene>
    <name evidence="2" type="ORF">NCTC13159_04667</name>
</gene>
<protein>
    <recommendedName>
        <fullName evidence="4">DUF4189 domain-containing protein</fullName>
    </recommendedName>
</protein>
<accession>A0AAJ4ZGX7</accession>
<keyword evidence="1" id="KW-0732">Signal</keyword>
<comment type="caution">
    <text evidence="2">The sequence shown here is derived from an EMBL/GenBank/DDBJ whole genome shotgun (WGS) entry which is preliminary data.</text>
</comment>
<sequence>MRRLLTCFAIACISGAAQAGPDDDTAICGGQTAIVATWACGDVDSGGLCTLWGVDTTHSGQWTDKSLFVVEGPKSAKRVAYAEACRDDRCSRPQYSVCSMPVSGGTPTQLETLLHR</sequence>
<dbReference type="EMBL" id="UGSJ01000001">
    <property type="protein sequence ID" value="SUA93115.1"/>
    <property type="molecule type" value="Genomic_DNA"/>
</dbReference>
<reference evidence="2 3" key="1">
    <citation type="submission" date="2018-06" db="EMBL/GenBank/DDBJ databases">
        <authorList>
            <consortium name="Pathogen Informatics"/>
            <person name="Doyle S."/>
        </authorList>
    </citation>
    <scope>NUCLEOTIDE SEQUENCE [LARGE SCALE GENOMIC DNA]</scope>
    <source>
        <strain evidence="2 3">NCTC13159</strain>
    </source>
</reference>
<feature type="chain" id="PRO_5042488904" description="DUF4189 domain-containing protein" evidence="1">
    <location>
        <begin position="20"/>
        <end position="116"/>
    </location>
</feature>
<feature type="signal peptide" evidence="1">
    <location>
        <begin position="1"/>
        <end position="19"/>
    </location>
</feature>
<dbReference type="Proteomes" id="UP000254589">
    <property type="component" value="Unassembled WGS sequence"/>
</dbReference>
<proteinExistence type="predicted"/>